<name>A0A0W0ST05_9GAMM</name>
<dbReference type="STRING" id="1212489.Ldro_1847"/>
<protein>
    <submittedName>
        <fullName evidence="1">Uncharacterized protein</fullName>
    </submittedName>
</protein>
<sequence>MLGLFVAPIFSFSKALPNAQVMNQTTRSPSFLFNRTNKLLSITYSLCEYDYIRNKPKSENTTCSQSTQLLPVNGYLEFALETIEVTDYITHVKNAFIGKVSDEEGNYQYFIKNWDDSSAYTDYSKIFVGGVHRVASYCYMFTAQSIYLYATKTGFLCA</sequence>
<keyword evidence="2" id="KW-1185">Reference proteome</keyword>
<organism evidence="1 2">
    <name type="scientific">Legionella drozanskii LLAP-1</name>
    <dbReference type="NCBI Taxonomy" id="1212489"/>
    <lineage>
        <taxon>Bacteria</taxon>
        <taxon>Pseudomonadati</taxon>
        <taxon>Pseudomonadota</taxon>
        <taxon>Gammaproteobacteria</taxon>
        <taxon>Legionellales</taxon>
        <taxon>Legionellaceae</taxon>
        <taxon>Legionella</taxon>
    </lineage>
</organism>
<dbReference type="PATRIC" id="fig|1212489.4.peg.1954"/>
<dbReference type="AlphaFoldDB" id="A0A0W0ST05"/>
<gene>
    <name evidence="1" type="ORF">Ldro_1847</name>
</gene>
<proteinExistence type="predicted"/>
<dbReference type="Proteomes" id="UP000054736">
    <property type="component" value="Unassembled WGS sequence"/>
</dbReference>
<accession>A0A0W0ST05</accession>
<evidence type="ECO:0000313" key="1">
    <source>
        <dbReference type="EMBL" id="KTC86380.1"/>
    </source>
</evidence>
<dbReference type="EMBL" id="LNXY01000025">
    <property type="protein sequence ID" value="KTC86380.1"/>
    <property type="molecule type" value="Genomic_DNA"/>
</dbReference>
<comment type="caution">
    <text evidence="1">The sequence shown here is derived from an EMBL/GenBank/DDBJ whole genome shotgun (WGS) entry which is preliminary data.</text>
</comment>
<reference evidence="1 2" key="1">
    <citation type="submission" date="2015-11" db="EMBL/GenBank/DDBJ databases">
        <title>Genomic analysis of 38 Legionella species identifies large and diverse effector repertoires.</title>
        <authorList>
            <person name="Burstein D."/>
            <person name="Amaro F."/>
            <person name="Zusman T."/>
            <person name="Lifshitz Z."/>
            <person name="Cohen O."/>
            <person name="Gilbert J.A."/>
            <person name="Pupko T."/>
            <person name="Shuman H.A."/>
            <person name="Segal G."/>
        </authorList>
    </citation>
    <scope>NUCLEOTIDE SEQUENCE [LARGE SCALE GENOMIC DNA]</scope>
    <source>
        <strain evidence="1 2">ATCC 700990</strain>
    </source>
</reference>
<evidence type="ECO:0000313" key="2">
    <source>
        <dbReference type="Proteomes" id="UP000054736"/>
    </source>
</evidence>